<feature type="region of interest" description="Disordered" evidence="2">
    <location>
        <begin position="1"/>
        <end position="26"/>
    </location>
</feature>
<reference evidence="5" key="1">
    <citation type="submission" date="2019-11" db="EMBL/GenBank/DDBJ databases">
        <title>The complete genome sequence of Saccharopolyspora sp. E2A.</title>
        <authorList>
            <person name="Zhang G."/>
        </authorList>
    </citation>
    <scope>NUCLEOTIDE SEQUENCE [LARGE SCALE GENOMIC DNA]</scope>
    <source>
        <strain evidence="5">E2A</strain>
    </source>
</reference>
<gene>
    <name evidence="4" type="ORF">GIY23_22490</name>
</gene>
<dbReference type="KEGG" id="sace:GIY23_22490"/>
<dbReference type="GO" id="GO:0005829">
    <property type="term" value="C:cytosol"/>
    <property type="evidence" value="ECO:0007669"/>
    <property type="project" value="TreeGrafter"/>
</dbReference>
<protein>
    <submittedName>
        <fullName evidence="4">Amidohydrolase family protein</fullName>
    </submittedName>
</protein>
<keyword evidence="1" id="KW-0456">Lyase</keyword>
<dbReference type="Pfam" id="PF04909">
    <property type="entry name" value="Amidohydro_2"/>
    <property type="match status" value="1"/>
</dbReference>
<evidence type="ECO:0000256" key="2">
    <source>
        <dbReference type="SAM" id="MobiDB-lite"/>
    </source>
</evidence>
<dbReference type="InterPro" id="IPR006680">
    <property type="entry name" value="Amidohydro-rel"/>
</dbReference>
<evidence type="ECO:0000259" key="3">
    <source>
        <dbReference type="Pfam" id="PF04909"/>
    </source>
</evidence>
<proteinExistence type="predicted"/>
<evidence type="ECO:0000313" key="4">
    <source>
        <dbReference type="EMBL" id="QGK71902.1"/>
    </source>
</evidence>
<dbReference type="PANTHER" id="PTHR21240">
    <property type="entry name" value="2-AMINO-3-CARBOXYLMUCONATE-6-SEMIALDEHYDE DECARBOXYLASE"/>
    <property type="match status" value="1"/>
</dbReference>
<dbReference type="GO" id="GO:0019748">
    <property type="term" value="P:secondary metabolic process"/>
    <property type="evidence" value="ECO:0007669"/>
    <property type="project" value="TreeGrafter"/>
</dbReference>
<feature type="domain" description="Amidohydrolase-related" evidence="3">
    <location>
        <begin position="94"/>
        <end position="382"/>
    </location>
</feature>
<dbReference type="GO" id="GO:0016831">
    <property type="term" value="F:carboxy-lyase activity"/>
    <property type="evidence" value="ECO:0007669"/>
    <property type="project" value="InterPro"/>
</dbReference>
<keyword evidence="4" id="KW-0378">Hydrolase</keyword>
<dbReference type="AlphaFoldDB" id="A0A5Q3QBR1"/>
<dbReference type="EMBL" id="CP045929">
    <property type="protein sequence ID" value="QGK71902.1"/>
    <property type="molecule type" value="Genomic_DNA"/>
</dbReference>
<keyword evidence="5" id="KW-1185">Reference proteome</keyword>
<name>A0A5Q3QBR1_9PSEU</name>
<dbReference type="PANTHER" id="PTHR21240:SF30">
    <property type="entry name" value="AMIDOHYDROLASE-RELATED DOMAIN-CONTAINING PROTEIN-RELATED"/>
    <property type="match status" value="1"/>
</dbReference>
<evidence type="ECO:0000256" key="1">
    <source>
        <dbReference type="ARBA" id="ARBA00023239"/>
    </source>
</evidence>
<dbReference type="GO" id="GO:0016787">
    <property type="term" value="F:hydrolase activity"/>
    <property type="evidence" value="ECO:0007669"/>
    <property type="project" value="UniProtKB-KW"/>
</dbReference>
<dbReference type="Proteomes" id="UP000371041">
    <property type="component" value="Chromosome"/>
</dbReference>
<dbReference type="Gene3D" id="3.20.20.140">
    <property type="entry name" value="Metal-dependent hydrolases"/>
    <property type="match status" value="1"/>
</dbReference>
<dbReference type="SUPFAM" id="SSF51556">
    <property type="entry name" value="Metallo-dependent hydrolases"/>
    <property type="match status" value="1"/>
</dbReference>
<accession>A0A5Q3QBR1</accession>
<evidence type="ECO:0000313" key="5">
    <source>
        <dbReference type="Proteomes" id="UP000371041"/>
    </source>
</evidence>
<sequence>MTVPYGHNRQFLNAPERDSPTEGCVLDRPRTVVDDHDDRAPSETGDTMALPKVALEEHFLDPASAQRILDDPDELARVSAGGGVMPEYYEPIMHRLAEFDGDRLATMDAHGVERAILSLTAPGVQVLTDTDAAVSTARSLNDLLADQVRRRPDRFSGFAAVPLQDPAAAASELRRCVRDLGFVGVMVNGYTNDTAPGTGRYYDEPGFEVFWKEATELGVPVYLHPRPPLPSSSANLHGHPELVGATWGFGTETATHALRLIFSGLFDRHPELQLVLGHLGEGLPAQLWRTQYCFDLNPFDKRPRKTLAEYFADNIHVTTSGHFSDQALISALLTVGADRILFSVDYPYAETDRATAWIENAPISESDRRKIAHGNARRLLRLPDAA</sequence>
<dbReference type="RefSeq" id="WP_154078470.1">
    <property type="nucleotide sequence ID" value="NZ_CP045929.1"/>
</dbReference>
<feature type="compositionally biased region" description="Basic and acidic residues" evidence="2">
    <location>
        <begin position="15"/>
        <end position="26"/>
    </location>
</feature>
<dbReference type="InterPro" id="IPR032465">
    <property type="entry name" value="ACMSD"/>
</dbReference>
<organism evidence="4 5">
    <name type="scientific">Allosaccharopolyspora coralli</name>
    <dbReference type="NCBI Taxonomy" id="2665642"/>
    <lineage>
        <taxon>Bacteria</taxon>
        <taxon>Bacillati</taxon>
        <taxon>Actinomycetota</taxon>
        <taxon>Actinomycetes</taxon>
        <taxon>Pseudonocardiales</taxon>
        <taxon>Pseudonocardiaceae</taxon>
        <taxon>Allosaccharopolyspora</taxon>
    </lineage>
</organism>
<dbReference type="InterPro" id="IPR032466">
    <property type="entry name" value="Metal_Hydrolase"/>
</dbReference>